<evidence type="ECO:0000313" key="6">
    <source>
        <dbReference type="Proteomes" id="UP000231466"/>
    </source>
</evidence>
<comment type="caution">
    <text evidence="5">The sequence shown here is derived from an EMBL/GenBank/DDBJ whole genome shotgun (WGS) entry which is preliminary data.</text>
</comment>
<dbReference type="InterPro" id="IPR017939">
    <property type="entry name" value="G-Glutamylcylcotransferase"/>
</dbReference>
<dbReference type="CDD" id="cd06661">
    <property type="entry name" value="GGCT_like"/>
    <property type="match status" value="1"/>
</dbReference>
<organism evidence="5 6">
    <name type="scientific">Candidatus Colwellbacteria bacterium CG10_big_fil_rev_8_21_14_0_10_42_22</name>
    <dbReference type="NCBI Taxonomy" id="1974540"/>
    <lineage>
        <taxon>Bacteria</taxon>
        <taxon>Candidatus Colwelliibacteriota</taxon>
    </lineage>
</organism>
<proteinExistence type="predicted"/>
<feature type="binding site" evidence="3">
    <location>
        <position position="119"/>
    </location>
    <ligand>
        <name>substrate</name>
    </ligand>
</feature>
<dbReference type="InterPro" id="IPR009288">
    <property type="entry name" value="AIG2-like_dom"/>
</dbReference>
<evidence type="ECO:0000313" key="5">
    <source>
        <dbReference type="EMBL" id="PIR98158.1"/>
    </source>
</evidence>
<dbReference type="Pfam" id="PF06094">
    <property type="entry name" value="GGACT"/>
    <property type="match status" value="1"/>
</dbReference>
<dbReference type="Gene3D" id="3.10.490.10">
    <property type="entry name" value="Gamma-glutamyl cyclotransferase-like"/>
    <property type="match status" value="1"/>
</dbReference>
<feature type="domain" description="Gamma-glutamylcyclotransferase AIG2-like" evidence="4">
    <location>
        <begin position="3"/>
        <end position="108"/>
    </location>
</feature>
<dbReference type="Proteomes" id="UP000231466">
    <property type="component" value="Unassembled WGS sequence"/>
</dbReference>
<reference evidence="6" key="1">
    <citation type="submission" date="2017-09" db="EMBL/GenBank/DDBJ databases">
        <title>Depth-based differentiation of microbial function through sediment-hosted aquifers and enrichment of novel symbionts in the deep terrestrial subsurface.</title>
        <authorList>
            <person name="Probst A.J."/>
            <person name="Ladd B."/>
            <person name="Jarett J.K."/>
            <person name="Geller-Mcgrath D.E."/>
            <person name="Sieber C.M.K."/>
            <person name="Emerson J.B."/>
            <person name="Anantharaman K."/>
            <person name="Thomas B.C."/>
            <person name="Malmstrom R."/>
            <person name="Stieglmeier M."/>
            <person name="Klingl A."/>
            <person name="Woyke T."/>
            <person name="Ryan C.M."/>
            <person name="Banfield J.F."/>
        </authorList>
    </citation>
    <scope>NUCLEOTIDE SEQUENCE [LARGE SCALE GENOMIC DNA]</scope>
</reference>
<dbReference type="PANTHER" id="PTHR12935:SF0">
    <property type="entry name" value="GAMMA-GLUTAMYLCYCLOTRANSFERASE"/>
    <property type="match status" value="1"/>
</dbReference>
<dbReference type="InterPro" id="IPR013024">
    <property type="entry name" value="GGCT-like"/>
</dbReference>
<feature type="binding site" evidence="3">
    <location>
        <begin position="3"/>
        <end position="8"/>
    </location>
    <ligand>
        <name>substrate</name>
    </ligand>
</feature>
<evidence type="ECO:0000259" key="4">
    <source>
        <dbReference type="Pfam" id="PF06094"/>
    </source>
</evidence>
<dbReference type="EMBL" id="PFAH01000002">
    <property type="protein sequence ID" value="PIR98158.1"/>
    <property type="molecule type" value="Genomic_DNA"/>
</dbReference>
<dbReference type="InterPro" id="IPR036568">
    <property type="entry name" value="GGCT-like_sf"/>
</dbReference>
<sequence>MYYFAYGSNMNKELMLKRAPDSRFYGKGVLKDYSLGFTIYEEGRWSGGGCADVIYRPGEEVWGLAYTVSPSDAEKLDLAEGEPYRRINKTIEMDGGERIEAFLYEVIDKMPHRNPSVQYLNIFKRAAEKHQFPEAYKNFLGAIKTID</sequence>
<dbReference type="SUPFAM" id="SSF110857">
    <property type="entry name" value="Gamma-glutamyl cyclotransferase-like"/>
    <property type="match status" value="1"/>
</dbReference>
<protein>
    <recommendedName>
        <fullName evidence="4">Gamma-glutamylcyclotransferase AIG2-like domain-containing protein</fullName>
    </recommendedName>
</protein>
<accession>A0A2H0VGE7</accession>
<dbReference type="GO" id="GO:0003839">
    <property type="term" value="F:gamma-glutamylcyclotransferase activity"/>
    <property type="evidence" value="ECO:0007669"/>
    <property type="project" value="InterPro"/>
</dbReference>
<evidence type="ECO:0000256" key="1">
    <source>
        <dbReference type="ARBA" id="ARBA00023239"/>
    </source>
</evidence>
<evidence type="ECO:0000256" key="3">
    <source>
        <dbReference type="PIRSR" id="PIRSR617939-2"/>
    </source>
</evidence>
<dbReference type="AlphaFoldDB" id="A0A2H0VGE7"/>
<dbReference type="PANTHER" id="PTHR12935">
    <property type="entry name" value="GAMMA-GLUTAMYLCYCLOTRANSFERASE"/>
    <property type="match status" value="1"/>
</dbReference>
<keyword evidence="1" id="KW-0456">Lyase</keyword>
<evidence type="ECO:0000256" key="2">
    <source>
        <dbReference type="PIRSR" id="PIRSR617939-1"/>
    </source>
</evidence>
<name>A0A2H0VGE7_9BACT</name>
<gene>
    <name evidence="5" type="ORF">COT89_00385</name>
</gene>
<feature type="active site" description="Proton acceptor" evidence="2">
    <location>
        <position position="80"/>
    </location>
</feature>